<keyword evidence="2" id="KW-1185">Reference proteome</keyword>
<proteinExistence type="predicted"/>
<evidence type="ECO:0000313" key="1">
    <source>
        <dbReference type="EMBL" id="EOZ95802.1"/>
    </source>
</evidence>
<evidence type="ECO:0000313" key="2">
    <source>
        <dbReference type="Proteomes" id="UP000006073"/>
    </source>
</evidence>
<gene>
    <name evidence="1" type="ORF">A33Q_3164</name>
</gene>
<sequence>MGLTSFVTAQQNQVVENVPFSIRPEFTLELGLPVFHGNNLLSNDYNLNPSVRMGFQTGIAERFGLGLFFSNNGGEVGETKILGDFFDRVKWQVFGAHVFYAIPISEKLIFEPGLGFALPTMVHFDGEQKFRLNYHNFFHRSRISYVLYQIENRNALRIFVSGDYNLVRGPRININEDDRSYVRKGAFSNFGVGFGYSF</sequence>
<dbReference type="Proteomes" id="UP000006073">
    <property type="component" value="Unassembled WGS sequence"/>
</dbReference>
<dbReference type="EMBL" id="ALWO02000037">
    <property type="protein sequence ID" value="EOZ95802.1"/>
    <property type="molecule type" value="Genomic_DNA"/>
</dbReference>
<dbReference type="AlphaFoldDB" id="S2D990"/>
<protein>
    <recommendedName>
        <fullName evidence="3">Outer membrane protein beta-barrel domain-containing protein</fullName>
    </recommendedName>
</protein>
<evidence type="ECO:0008006" key="3">
    <source>
        <dbReference type="Google" id="ProtNLM"/>
    </source>
</evidence>
<comment type="caution">
    <text evidence="1">The sequence shown here is derived from an EMBL/GenBank/DDBJ whole genome shotgun (WGS) entry which is preliminary data.</text>
</comment>
<accession>S2D990</accession>
<dbReference type="STRING" id="1189612.A33Q_3164"/>
<organism evidence="1 2">
    <name type="scientific">Indibacter alkaliphilus (strain CCUG 57479 / KCTC 22604 / LW1)</name>
    <dbReference type="NCBI Taxonomy" id="1189612"/>
    <lineage>
        <taxon>Bacteria</taxon>
        <taxon>Pseudomonadati</taxon>
        <taxon>Bacteroidota</taxon>
        <taxon>Cytophagia</taxon>
        <taxon>Cytophagales</taxon>
        <taxon>Cyclobacteriaceae</taxon>
    </lineage>
</organism>
<reference evidence="1 2" key="1">
    <citation type="journal article" date="2013" name="Genome Announc.">
        <title>Draft Genome Sequence of Indibacter alkaliphilus Strain LW1T, Isolated from Lonar Lake, a Haloalkaline Lake in the Buldana District of Maharashtra, India.</title>
        <authorList>
            <person name="Singh A."/>
            <person name="Kumar Jangir P."/>
            <person name="Sharma R."/>
            <person name="Singh A."/>
            <person name="Kumar Pinnaka A."/>
            <person name="Shivaji S."/>
        </authorList>
    </citation>
    <scope>NUCLEOTIDE SEQUENCE [LARGE SCALE GENOMIC DNA]</scope>
    <source>
        <strain evidence="2">CCUG 57479 / KCTC 22604 / LW1</strain>
    </source>
</reference>
<name>S2D990_INDAL</name>